<dbReference type="PROSITE" id="PS01129">
    <property type="entry name" value="PSI_RLU"/>
    <property type="match status" value="1"/>
</dbReference>
<evidence type="ECO:0000259" key="9">
    <source>
        <dbReference type="Pfam" id="PF00849"/>
    </source>
</evidence>
<evidence type="ECO:0000256" key="6">
    <source>
        <dbReference type="ARBA" id="ARBA00036916"/>
    </source>
</evidence>
<dbReference type="InterPro" id="IPR006225">
    <property type="entry name" value="PsdUridine_synth_RluC/D"/>
</dbReference>
<keyword evidence="3" id="KW-0819">tRNA processing</keyword>
<dbReference type="InterPro" id="IPR020103">
    <property type="entry name" value="PsdUridine_synth_cat_dom_sf"/>
</dbReference>
<evidence type="ECO:0000256" key="8">
    <source>
        <dbReference type="RuleBase" id="RU362028"/>
    </source>
</evidence>
<comment type="catalytic activity">
    <reaction evidence="6">
        <text>uridine(746) in 23S rRNA = pseudouridine(746) in 23S rRNA</text>
        <dbReference type="Rhea" id="RHEA:42548"/>
        <dbReference type="Rhea" id="RHEA-COMP:10109"/>
        <dbReference type="Rhea" id="RHEA-COMP:10110"/>
        <dbReference type="ChEBI" id="CHEBI:65314"/>
        <dbReference type="ChEBI" id="CHEBI:65315"/>
        <dbReference type="EC" id="5.4.99.29"/>
    </reaction>
</comment>
<evidence type="ECO:0000256" key="2">
    <source>
        <dbReference type="ARBA" id="ARBA00022552"/>
    </source>
</evidence>
<comment type="function">
    <text evidence="7">Dual specificity enzyme that catalyzes the synthesis of pseudouridine from uracil-746 in 23S ribosomal RNA and from uracil-32 in the anticodon stem and loop of transfer RNAs.</text>
</comment>
<dbReference type="GO" id="GO:0160142">
    <property type="term" value="F:23S rRNA pseudouridine(746) synthase activity"/>
    <property type="evidence" value="ECO:0007669"/>
    <property type="project" value="UniProtKB-EC"/>
</dbReference>
<dbReference type="GO" id="GO:0160151">
    <property type="term" value="F:tRNA pseudouridine(32) synthase activity"/>
    <property type="evidence" value="ECO:0007669"/>
    <property type="project" value="UniProtKB-EC"/>
</dbReference>
<keyword evidence="4 8" id="KW-0413">Isomerase</keyword>
<comment type="caution">
    <text evidence="10">The sequence shown here is derived from an EMBL/GenBank/DDBJ whole genome shotgun (WGS) entry which is preliminary data.</text>
</comment>
<comment type="catalytic activity">
    <reaction evidence="5">
        <text>uridine(32) in tRNA = pseudouridine(32) in tRNA</text>
        <dbReference type="Rhea" id="RHEA:42544"/>
        <dbReference type="Rhea" id="RHEA-COMP:10107"/>
        <dbReference type="Rhea" id="RHEA-COMP:10108"/>
        <dbReference type="ChEBI" id="CHEBI:65314"/>
        <dbReference type="ChEBI" id="CHEBI:65315"/>
        <dbReference type="EC" id="5.4.99.28"/>
    </reaction>
</comment>
<organism evidence="10 11">
    <name type="scientific">Rheinheimera tilapiae</name>
    <dbReference type="NCBI Taxonomy" id="875043"/>
    <lineage>
        <taxon>Bacteria</taxon>
        <taxon>Pseudomonadati</taxon>
        <taxon>Pseudomonadota</taxon>
        <taxon>Gammaproteobacteria</taxon>
        <taxon>Chromatiales</taxon>
        <taxon>Chromatiaceae</taxon>
        <taxon>Rheinheimera</taxon>
    </lineage>
</organism>
<dbReference type="Pfam" id="PF00849">
    <property type="entry name" value="PseudoU_synth_2"/>
    <property type="match status" value="1"/>
</dbReference>
<proteinExistence type="inferred from homology"/>
<sequence length="216" mass="24816">MLLEYRPPQSPYLDILYQDEALLVLNKPSGLLSVPGKALEHQDSLQLRVQRVFPTARTVHRLDMATSGLLVMALTLDAQRELNWQFERRQTQKHYIARLEGRLQSQAGAIDLPLICDWPNRPKQMVCFSRGKPAQTLFENIGYEENATRVRLTPVTGRSHQLRVHMQWLGHPICGDKFYGSAPDEKTERLQLHAAMLGLRHPQTGQWLEFRSPAPF</sequence>
<dbReference type="PANTHER" id="PTHR21600:SF91">
    <property type="entry name" value="DUAL-SPECIFICITY RNA PSEUDOURIDINE SYNTHASE RLUA"/>
    <property type="match status" value="1"/>
</dbReference>
<gene>
    <name evidence="10" type="primary">rluA</name>
    <name evidence="10" type="ORF">ACFFJP_12995</name>
</gene>
<accession>A0ABV6BE96</accession>
<keyword evidence="11" id="KW-1185">Reference proteome</keyword>
<dbReference type="SUPFAM" id="SSF55120">
    <property type="entry name" value="Pseudouridine synthase"/>
    <property type="match status" value="1"/>
</dbReference>
<dbReference type="InterPro" id="IPR006224">
    <property type="entry name" value="PsdUridine_synth_RluA-like_CS"/>
</dbReference>
<dbReference type="PANTHER" id="PTHR21600">
    <property type="entry name" value="MITOCHONDRIAL RNA PSEUDOURIDINE SYNTHASE"/>
    <property type="match status" value="1"/>
</dbReference>
<dbReference type="Proteomes" id="UP001589813">
    <property type="component" value="Unassembled WGS sequence"/>
</dbReference>
<dbReference type="CDD" id="cd02869">
    <property type="entry name" value="PseudoU_synth_RluA_like"/>
    <property type="match status" value="1"/>
</dbReference>
<dbReference type="NCBIfam" id="TIGR00005">
    <property type="entry name" value="rluA_subfam"/>
    <property type="match status" value="1"/>
</dbReference>
<evidence type="ECO:0000256" key="1">
    <source>
        <dbReference type="ARBA" id="ARBA00010876"/>
    </source>
</evidence>
<protein>
    <recommendedName>
        <fullName evidence="8">Pseudouridine synthase</fullName>
        <ecNumber evidence="8">5.4.99.-</ecNumber>
    </recommendedName>
</protein>
<evidence type="ECO:0000256" key="7">
    <source>
        <dbReference type="ARBA" id="ARBA00037305"/>
    </source>
</evidence>
<dbReference type="EMBL" id="JBHLXP010000003">
    <property type="protein sequence ID" value="MFC0049206.1"/>
    <property type="molecule type" value="Genomic_DNA"/>
</dbReference>
<evidence type="ECO:0000256" key="5">
    <source>
        <dbReference type="ARBA" id="ARBA00036184"/>
    </source>
</evidence>
<feature type="domain" description="Pseudouridine synthase RsuA/RluA-like" evidence="9">
    <location>
        <begin position="22"/>
        <end position="167"/>
    </location>
</feature>
<dbReference type="NCBIfam" id="NF007543">
    <property type="entry name" value="PRK10158.1"/>
    <property type="match status" value="1"/>
</dbReference>
<comment type="similarity">
    <text evidence="1 8">Belongs to the pseudouridine synthase RluA family.</text>
</comment>
<dbReference type="RefSeq" id="WP_377244632.1">
    <property type="nucleotide sequence ID" value="NZ_JBHLXP010000003.1"/>
</dbReference>
<name>A0ABV6BE96_9GAMM</name>
<keyword evidence="2" id="KW-0698">rRNA processing</keyword>
<comment type="function">
    <text evidence="8">Responsible for synthesis of pseudouridine from uracil.</text>
</comment>
<evidence type="ECO:0000256" key="4">
    <source>
        <dbReference type="ARBA" id="ARBA00023235"/>
    </source>
</evidence>
<evidence type="ECO:0000313" key="10">
    <source>
        <dbReference type="EMBL" id="MFC0049206.1"/>
    </source>
</evidence>
<dbReference type="InterPro" id="IPR050188">
    <property type="entry name" value="RluA_PseudoU_synthase"/>
</dbReference>
<evidence type="ECO:0000313" key="11">
    <source>
        <dbReference type="Proteomes" id="UP001589813"/>
    </source>
</evidence>
<reference evidence="10 11" key="1">
    <citation type="submission" date="2024-09" db="EMBL/GenBank/DDBJ databases">
        <authorList>
            <person name="Sun Q."/>
            <person name="Mori K."/>
        </authorList>
    </citation>
    <scope>NUCLEOTIDE SEQUENCE [LARGE SCALE GENOMIC DNA]</scope>
    <source>
        <strain evidence="10 11">KCTC 23315</strain>
    </source>
</reference>
<dbReference type="InterPro" id="IPR006145">
    <property type="entry name" value="PsdUridine_synth_RsuA/RluA"/>
</dbReference>
<dbReference type="EC" id="5.4.99.-" evidence="8"/>
<dbReference type="Gene3D" id="3.30.2350.10">
    <property type="entry name" value="Pseudouridine synthase"/>
    <property type="match status" value="1"/>
</dbReference>
<comment type="catalytic activity">
    <reaction evidence="8">
        <text>a uridine in RNA = a pseudouridine in RNA</text>
        <dbReference type="Rhea" id="RHEA:48348"/>
        <dbReference type="Rhea" id="RHEA-COMP:12068"/>
        <dbReference type="Rhea" id="RHEA-COMP:12069"/>
        <dbReference type="ChEBI" id="CHEBI:65314"/>
        <dbReference type="ChEBI" id="CHEBI:65315"/>
    </reaction>
</comment>
<evidence type="ECO:0000256" key="3">
    <source>
        <dbReference type="ARBA" id="ARBA00022694"/>
    </source>
</evidence>